<reference evidence="2 3" key="1">
    <citation type="submission" date="2021-03" db="EMBL/GenBank/DDBJ databases">
        <title>Sequencing the genomes of 1000 actinobacteria strains.</title>
        <authorList>
            <person name="Klenk H.-P."/>
        </authorList>
    </citation>
    <scope>NUCLEOTIDE SEQUENCE [LARGE SCALE GENOMIC DNA]</scope>
    <source>
        <strain evidence="2 3">DSM 44580</strain>
    </source>
</reference>
<keyword evidence="1" id="KW-1133">Transmembrane helix</keyword>
<dbReference type="EMBL" id="JAGIOO010000001">
    <property type="protein sequence ID" value="MBP2471421.1"/>
    <property type="molecule type" value="Genomic_DNA"/>
</dbReference>
<accession>A0ABS5A4C3</accession>
<keyword evidence="1" id="KW-0472">Membrane</keyword>
<feature type="transmembrane region" description="Helical" evidence="1">
    <location>
        <begin position="65"/>
        <end position="84"/>
    </location>
</feature>
<dbReference type="InterPro" id="IPR009339">
    <property type="entry name" value="DUF998"/>
</dbReference>
<dbReference type="Proteomes" id="UP001519363">
    <property type="component" value="Unassembled WGS sequence"/>
</dbReference>
<feature type="transmembrane region" description="Helical" evidence="1">
    <location>
        <begin position="125"/>
        <end position="146"/>
    </location>
</feature>
<name>A0ABS5A4C3_9PSEU</name>
<feature type="transmembrane region" description="Helical" evidence="1">
    <location>
        <begin position="96"/>
        <end position="113"/>
    </location>
</feature>
<evidence type="ECO:0000256" key="1">
    <source>
        <dbReference type="SAM" id="Phobius"/>
    </source>
</evidence>
<sequence length="214" mass="22268">MRSTARWGAVLWVLVAQYFVLLVVVESRWSTPYSWVRNAISDLGAATCFHSEQVDAWVCSPWSSVAGASWALAGLCLTGGALLARPLFPDTPAARAGLLLYSASGIGLVAVGLSPEDISPVPHFIGAVIAIVGGEVAMLLTGLALLREDRWTGFGRIGVAGAVVAVLGFVLMVAGVGGPGLFGLWERIAAFPVLLWAIACGVALLVRRSRAGVA</sequence>
<organism evidence="2 3">
    <name type="scientific">Crossiella equi</name>
    <dbReference type="NCBI Taxonomy" id="130796"/>
    <lineage>
        <taxon>Bacteria</taxon>
        <taxon>Bacillati</taxon>
        <taxon>Actinomycetota</taxon>
        <taxon>Actinomycetes</taxon>
        <taxon>Pseudonocardiales</taxon>
        <taxon>Pseudonocardiaceae</taxon>
        <taxon>Crossiella</taxon>
    </lineage>
</organism>
<keyword evidence="3" id="KW-1185">Reference proteome</keyword>
<protein>
    <submittedName>
        <fullName evidence="2">Membrane protein</fullName>
    </submittedName>
</protein>
<evidence type="ECO:0000313" key="2">
    <source>
        <dbReference type="EMBL" id="MBP2471421.1"/>
    </source>
</evidence>
<feature type="transmembrane region" description="Helical" evidence="1">
    <location>
        <begin position="158"/>
        <end position="182"/>
    </location>
</feature>
<dbReference type="Pfam" id="PF06197">
    <property type="entry name" value="DUF998"/>
    <property type="match status" value="1"/>
</dbReference>
<feature type="transmembrane region" description="Helical" evidence="1">
    <location>
        <begin position="188"/>
        <end position="206"/>
    </location>
</feature>
<gene>
    <name evidence="2" type="ORF">JOF53_000293</name>
</gene>
<dbReference type="RefSeq" id="WP_086786748.1">
    <property type="nucleotide sequence ID" value="NZ_JAGIOO010000001.1"/>
</dbReference>
<feature type="transmembrane region" description="Helical" evidence="1">
    <location>
        <begin position="7"/>
        <end position="25"/>
    </location>
</feature>
<evidence type="ECO:0000313" key="3">
    <source>
        <dbReference type="Proteomes" id="UP001519363"/>
    </source>
</evidence>
<keyword evidence="1" id="KW-0812">Transmembrane</keyword>
<comment type="caution">
    <text evidence="2">The sequence shown here is derived from an EMBL/GenBank/DDBJ whole genome shotgun (WGS) entry which is preliminary data.</text>
</comment>
<proteinExistence type="predicted"/>